<protein>
    <submittedName>
        <fullName evidence="1">Uncharacterized protein</fullName>
    </submittedName>
</protein>
<dbReference type="AlphaFoldDB" id="A0A5C6PFL2"/>
<sequence>MEVERARIEMEKTRLAAMINALMQEGEAKAALAAAGSSRLQFWTKQTGLTVFDNRPETYVAWKSMFHNATADLNLKCCEELDLLTKWLSGESLQHALRAVHVSNPQQVWNVCGKGSTEIMAHQKPSRLHCLVVWKDFPELAIKTVTSCKSLQTSSESSRRRKMKGIYQASAFSTLQEE</sequence>
<dbReference type="EMBL" id="RHFK02000004">
    <property type="protein sequence ID" value="TWW77468.1"/>
    <property type="molecule type" value="Genomic_DNA"/>
</dbReference>
<name>A0A5C6PFL2_9TELE</name>
<organism evidence="1 2">
    <name type="scientific">Takifugu flavidus</name>
    <name type="common">sansaifugu</name>
    <dbReference type="NCBI Taxonomy" id="433684"/>
    <lineage>
        <taxon>Eukaryota</taxon>
        <taxon>Metazoa</taxon>
        <taxon>Chordata</taxon>
        <taxon>Craniata</taxon>
        <taxon>Vertebrata</taxon>
        <taxon>Euteleostomi</taxon>
        <taxon>Actinopterygii</taxon>
        <taxon>Neopterygii</taxon>
        <taxon>Teleostei</taxon>
        <taxon>Neoteleostei</taxon>
        <taxon>Acanthomorphata</taxon>
        <taxon>Eupercaria</taxon>
        <taxon>Tetraodontiformes</taxon>
        <taxon>Tetradontoidea</taxon>
        <taxon>Tetraodontidae</taxon>
        <taxon>Takifugu</taxon>
    </lineage>
</organism>
<gene>
    <name evidence="1" type="ORF">D4764_12G0008580</name>
</gene>
<evidence type="ECO:0000313" key="2">
    <source>
        <dbReference type="Proteomes" id="UP000324091"/>
    </source>
</evidence>
<evidence type="ECO:0000313" key="1">
    <source>
        <dbReference type="EMBL" id="TWW77468.1"/>
    </source>
</evidence>
<dbReference type="Proteomes" id="UP000324091">
    <property type="component" value="Chromosome 12"/>
</dbReference>
<reference evidence="1 2" key="1">
    <citation type="submission" date="2019-04" db="EMBL/GenBank/DDBJ databases">
        <title>Chromosome genome assembly for Takifugu flavidus.</title>
        <authorList>
            <person name="Xiao S."/>
        </authorList>
    </citation>
    <scope>NUCLEOTIDE SEQUENCE [LARGE SCALE GENOMIC DNA]</scope>
    <source>
        <strain evidence="1">HTHZ2018</strain>
        <tissue evidence="1">Muscle</tissue>
    </source>
</reference>
<comment type="caution">
    <text evidence="1">The sequence shown here is derived from an EMBL/GenBank/DDBJ whole genome shotgun (WGS) entry which is preliminary data.</text>
</comment>
<proteinExistence type="predicted"/>
<keyword evidence="2" id="KW-1185">Reference proteome</keyword>
<accession>A0A5C6PFL2</accession>